<keyword evidence="4" id="KW-1185">Reference proteome</keyword>
<dbReference type="SUPFAM" id="SSF56925">
    <property type="entry name" value="OMPA-like"/>
    <property type="match status" value="1"/>
</dbReference>
<dbReference type="AlphaFoldDB" id="A0A0K1EHU3"/>
<evidence type="ECO:0000313" key="3">
    <source>
        <dbReference type="EMBL" id="AKT40252.1"/>
    </source>
</evidence>
<accession>A0A0K1EHU3</accession>
<dbReference type="RefSeq" id="WP_050432208.1">
    <property type="nucleotide sequence ID" value="NZ_CP012159.1"/>
</dbReference>
<dbReference type="OrthoDB" id="5511418at2"/>
<feature type="compositionally biased region" description="Pro residues" evidence="1">
    <location>
        <begin position="218"/>
        <end position="236"/>
    </location>
</feature>
<feature type="signal peptide" evidence="2">
    <location>
        <begin position="1"/>
        <end position="28"/>
    </location>
</feature>
<dbReference type="Gene3D" id="2.40.160.20">
    <property type="match status" value="1"/>
</dbReference>
<feature type="compositionally biased region" description="Pro residues" evidence="1">
    <location>
        <begin position="179"/>
        <end position="191"/>
    </location>
</feature>
<evidence type="ECO:0008006" key="5">
    <source>
        <dbReference type="Google" id="ProtNLM"/>
    </source>
</evidence>
<feature type="compositionally biased region" description="Pro residues" evidence="1">
    <location>
        <begin position="95"/>
        <end position="109"/>
    </location>
</feature>
<feature type="region of interest" description="Disordered" evidence="1">
    <location>
        <begin position="72"/>
        <end position="113"/>
    </location>
</feature>
<proteinExistence type="predicted"/>
<feature type="compositionally biased region" description="Low complexity" evidence="1">
    <location>
        <begin position="73"/>
        <end position="83"/>
    </location>
</feature>
<sequence length="420" mass="43660">MTGPRLRRLAAMLLLGAASTLTSPGAWAVPPRVLLVQPAAPDWATHAILLRLRAELHAAGFEVRDAAPDDLFDAAPPLDTAATPPQPSAAEPLRDPSPTPPHDTAPPRSPEASLPPFAALYVVPTPTGLSVDVHFIDGKLPAVRRVPAERSAATDSAVSLAIRAVELLRARRLSFATPHDPPPSAPHPPSSAPDALAPDTPSSTDDNVPPQPRATDPRPQPPPPSRVTPSSPPRPSPAAASPPLSTFRLEAAFGVLVSPGNFGVAATPVLRVARAASPYAFGLTWLSTLPTRISNPSGDVDITQQLVTLDVTRNFLIADAPLRPTLAAGIGAYRVGAEGHTRGPYPSRTVQAWTAAFQLGAGLRAPLGERISATLDADALLLLPEPVLRSPGGVRDRAGIPLLRATLGLAFTVDPGAAFP</sequence>
<dbReference type="STRING" id="52.CMC5_044050"/>
<organism evidence="3 4">
    <name type="scientific">Chondromyces crocatus</name>
    <dbReference type="NCBI Taxonomy" id="52"/>
    <lineage>
        <taxon>Bacteria</taxon>
        <taxon>Pseudomonadati</taxon>
        <taxon>Myxococcota</taxon>
        <taxon>Polyangia</taxon>
        <taxon>Polyangiales</taxon>
        <taxon>Polyangiaceae</taxon>
        <taxon>Chondromyces</taxon>
    </lineage>
</organism>
<evidence type="ECO:0000256" key="1">
    <source>
        <dbReference type="SAM" id="MobiDB-lite"/>
    </source>
</evidence>
<dbReference type="KEGG" id="ccro:CMC5_044050"/>
<evidence type="ECO:0000313" key="4">
    <source>
        <dbReference type="Proteomes" id="UP000067626"/>
    </source>
</evidence>
<name>A0A0K1EHU3_CHOCO</name>
<protein>
    <recommendedName>
        <fullName evidence="5">Outer membrane protein beta-barrel domain-containing protein</fullName>
    </recommendedName>
</protein>
<feature type="compositionally biased region" description="Low complexity" evidence="1">
    <location>
        <begin position="192"/>
        <end position="203"/>
    </location>
</feature>
<dbReference type="PRINTS" id="PR01217">
    <property type="entry name" value="PRICHEXTENSN"/>
</dbReference>
<feature type="region of interest" description="Disordered" evidence="1">
    <location>
        <begin position="175"/>
        <end position="242"/>
    </location>
</feature>
<dbReference type="EMBL" id="CP012159">
    <property type="protein sequence ID" value="AKT40252.1"/>
    <property type="molecule type" value="Genomic_DNA"/>
</dbReference>
<gene>
    <name evidence="3" type="ORF">CMC5_044050</name>
</gene>
<dbReference type="Proteomes" id="UP000067626">
    <property type="component" value="Chromosome"/>
</dbReference>
<evidence type="ECO:0000256" key="2">
    <source>
        <dbReference type="SAM" id="SignalP"/>
    </source>
</evidence>
<keyword evidence="2" id="KW-0732">Signal</keyword>
<reference evidence="3 4" key="1">
    <citation type="submission" date="2015-07" db="EMBL/GenBank/DDBJ databases">
        <title>Genome analysis of myxobacterium Chondromyces crocatus Cm c5 reveals a high potential for natural compound synthesis and the genetic basis for the loss of fruiting body formation.</title>
        <authorList>
            <person name="Zaburannyi N."/>
            <person name="Bunk B."/>
            <person name="Maier J."/>
            <person name="Overmann J."/>
            <person name="Mueller R."/>
        </authorList>
    </citation>
    <scope>NUCLEOTIDE SEQUENCE [LARGE SCALE GENOMIC DNA]</scope>
    <source>
        <strain evidence="3 4">Cm c5</strain>
    </source>
</reference>
<feature type="chain" id="PRO_5005459471" description="Outer membrane protein beta-barrel domain-containing protein" evidence="2">
    <location>
        <begin position="29"/>
        <end position="420"/>
    </location>
</feature>
<dbReference type="InterPro" id="IPR011250">
    <property type="entry name" value="OMP/PagP_B-barrel"/>
</dbReference>